<dbReference type="GO" id="GO:0005829">
    <property type="term" value="C:cytosol"/>
    <property type="evidence" value="ECO:0007669"/>
    <property type="project" value="TreeGrafter"/>
</dbReference>
<dbReference type="GO" id="GO:0008732">
    <property type="term" value="F:L-allo-threonine aldolase activity"/>
    <property type="evidence" value="ECO:0007669"/>
    <property type="project" value="TreeGrafter"/>
</dbReference>
<proteinExistence type="inferred from homology"/>
<evidence type="ECO:0000313" key="5">
    <source>
        <dbReference type="EMBL" id="KOB71797.1"/>
    </source>
</evidence>
<gene>
    <name evidence="5" type="ORF">OBRU01_13109</name>
</gene>
<dbReference type="EMBL" id="JTDY01002250">
    <property type="protein sequence ID" value="KOB71797.1"/>
    <property type="molecule type" value="Genomic_DNA"/>
</dbReference>
<evidence type="ECO:0000256" key="1">
    <source>
        <dbReference type="ARBA" id="ARBA00001933"/>
    </source>
</evidence>
<dbReference type="GO" id="GO:0006545">
    <property type="term" value="P:glycine biosynthetic process"/>
    <property type="evidence" value="ECO:0007669"/>
    <property type="project" value="TreeGrafter"/>
</dbReference>
<dbReference type="Proteomes" id="UP000037510">
    <property type="component" value="Unassembled WGS sequence"/>
</dbReference>
<dbReference type="GO" id="GO:0006567">
    <property type="term" value="P:L-threonine catabolic process"/>
    <property type="evidence" value="ECO:0007669"/>
    <property type="project" value="TreeGrafter"/>
</dbReference>
<dbReference type="InterPro" id="IPR001597">
    <property type="entry name" value="ArAA_b-elim_lyase/Thr_aldolase"/>
</dbReference>
<dbReference type="AlphaFoldDB" id="A0A0L7L8G7"/>
<dbReference type="InterPro" id="IPR015421">
    <property type="entry name" value="PyrdxlP-dep_Trfase_major"/>
</dbReference>
<evidence type="ECO:0000313" key="6">
    <source>
        <dbReference type="Proteomes" id="UP000037510"/>
    </source>
</evidence>
<keyword evidence="3" id="KW-0663">Pyridoxal phosphate</keyword>
<protein>
    <recommendedName>
        <fullName evidence="4">Aromatic amino acid beta-eliminating lyase/threonine aldolase domain-containing protein</fullName>
    </recommendedName>
</protein>
<organism evidence="5 6">
    <name type="scientific">Operophtera brumata</name>
    <name type="common">Winter moth</name>
    <name type="synonym">Phalaena brumata</name>
    <dbReference type="NCBI Taxonomy" id="104452"/>
    <lineage>
        <taxon>Eukaryota</taxon>
        <taxon>Metazoa</taxon>
        <taxon>Ecdysozoa</taxon>
        <taxon>Arthropoda</taxon>
        <taxon>Hexapoda</taxon>
        <taxon>Insecta</taxon>
        <taxon>Pterygota</taxon>
        <taxon>Neoptera</taxon>
        <taxon>Endopterygota</taxon>
        <taxon>Lepidoptera</taxon>
        <taxon>Glossata</taxon>
        <taxon>Ditrysia</taxon>
        <taxon>Geometroidea</taxon>
        <taxon>Geometridae</taxon>
        <taxon>Larentiinae</taxon>
        <taxon>Operophtera</taxon>
    </lineage>
</organism>
<reference evidence="5 6" key="1">
    <citation type="journal article" date="2015" name="Genome Biol. Evol.">
        <title>The genome of winter moth (Operophtera brumata) provides a genomic perspective on sexual dimorphism and phenology.</title>
        <authorList>
            <person name="Derks M.F."/>
            <person name="Smit S."/>
            <person name="Salis L."/>
            <person name="Schijlen E."/>
            <person name="Bossers A."/>
            <person name="Mateman C."/>
            <person name="Pijl A.S."/>
            <person name="de Ridder D."/>
            <person name="Groenen M.A."/>
            <person name="Visser M.E."/>
            <person name="Megens H.J."/>
        </authorList>
    </citation>
    <scope>NUCLEOTIDE SEQUENCE [LARGE SCALE GENOMIC DNA]</scope>
    <source>
        <strain evidence="5">WM2013NL</strain>
        <tissue evidence="5">Head and thorax</tissue>
    </source>
</reference>
<dbReference type="PANTHER" id="PTHR48097:SF9">
    <property type="entry name" value="L-THREONINE ALDOLASE"/>
    <property type="match status" value="1"/>
</dbReference>
<dbReference type="Gene3D" id="3.40.640.10">
    <property type="entry name" value="Type I PLP-dependent aspartate aminotransferase-like (Major domain)"/>
    <property type="match status" value="1"/>
</dbReference>
<name>A0A0L7L8G7_OPEBR</name>
<accession>A0A0L7L8G7</accession>
<evidence type="ECO:0000259" key="4">
    <source>
        <dbReference type="Pfam" id="PF01212"/>
    </source>
</evidence>
<comment type="similarity">
    <text evidence="2">Belongs to the threonine aldolase family.</text>
</comment>
<dbReference type="SUPFAM" id="SSF53383">
    <property type="entry name" value="PLP-dependent transferases"/>
    <property type="match status" value="1"/>
</dbReference>
<dbReference type="PANTHER" id="PTHR48097">
    <property type="entry name" value="L-THREONINE ALDOLASE-RELATED"/>
    <property type="match status" value="1"/>
</dbReference>
<dbReference type="InterPro" id="IPR015424">
    <property type="entry name" value="PyrdxlP-dep_Trfase"/>
</dbReference>
<keyword evidence="6" id="KW-1185">Reference proteome</keyword>
<feature type="domain" description="Aromatic amino acid beta-eliminating lyase/threonine aldolase" evidence="4">
    <location>
        <begin position="1"/>
        <end position="91"/>
    </location>
</feature>
<evidence type="ECO:0000256" key="2">
    <source>
        <dbReference type="ARBA" id="ARBA00006966"/>
    </source>
</evidence>
<dbReference type="Pfam" id="PF01212">
    <property type="entry name" value="Beta_elim_lyase"/>
    <property type="match status" value="1"/>
</dbReference>
<dbReference type="STRING" id="104452.A0A0L7L8G7"/>
<sequence length="163" mass="17617">MDGARLFNACAVLLAPPSRVARDCNSVSVCFSKGLSAPVGSTLVGSYHFIQQARRVRKALGGGMRQAGVLAAAAIVALDETFSVDVEHQHTNMVFVKISADSPLTPTDVVQRLGQVSLAETQVECGQEAKTVRFVLHREIGDEELWLAIMKITYVFKELDATV</sequence>
<comment type="caution">
    <text evidence="5">The sequence shown here is derived from an EMBL/GenBank/DDBJ whole genome shotgun (WGS) entry which is preliminary data.</text>
</comment>
<evidence type="ECO:0000256" key="3">
    <source>
        <dbReference type="ARBA" id="ARBA00022898"/>
    </source>
</evidence>
<comment type="cofactor">
    <cofactor evidence="1">
        <name>pyridoxal 5'-phosphate</name>
        <dbReference type="ChEBI" id="CHEBI:597326"/>
    </cofactor>
</comment>